<dbReference type="CDD" id="cd02440">
    <property type="entry name" value="AdoMet_MTases"/>
    <property type="match status" value="1"/>
</dbReference>
<dbReference type="Proteomes" id="UP001500571">
    <property type="component" value="Unassembled WGS sequence"/>
</dbReference>
<gene>
    <name evidence="5" type="ORF">GCM10009798_19380</name>
</gene>
<evidence type="ECO:0000256" key="1">
    <source>
        <dbReference type="ARBA" id="ARBA00022603"/>
    </source>
</evidence>
<feature type="domain" description="Methyltransferase type 11" evidence="4">
    <location>
        <begin position="47"/>
        <end position="129"/>
    </location>
</feature>
<evidence type="ECO:0000313" key="6">
    <source>
        <dbReference type="Proteomes" id="UP001500571"/>
    </source>
</evidence>
<dbReference type="SUPFAM" id="SSF53335">
    <property type="entry name" value="S-adenosyl-L-methionine-dependent methyltransferases"/>
    <property type="match status" value="1"/>
</dbReference>
<dbReference type="GO" id="GO:0032259">
    <property type="term" value="P:methylation"/>
    <property type="evidence" value="ECO:0007669"/>
    <property type="project" value="UniProtKB-KW"/>
</dbReference>
<dbReference type="PANTHER" id="PTHR43464:SF19">
    <property type="entry name" value="UBIQUINONE BIOSYNTHESIS O-METHYLTRANSFERASE, MITOCHONDRIAL"/>
    <property type="match status" value="1"/>
</dbReference>
<evidence type="ECO:0000313" key="5">
    <source>
        <dbReference type="EMBL" id="GAA1959908.1"/>
    </source>
</evidence>
<dbReference type="Pfam" id="PF08241">
    <property type="entry name" value="Methyltransf_11"/>
    <property type="match status" value="1"/>
</dbReference>
<comment type="caution">
    <text evidence="5">The sequence shown here is derived from an EMBL/GenBank/DDBJ whole genome shotgun (WGS) entry which is preliminary data.</text>
</comment>
<name>A0ABN2QXQ0_9ACTN</name>
<keyword evidence="6" id="KW-1185">Reference proteome</keyword>
<dbReference type="EMBL" id="BAAAPB010000002">
    <property type="protein sequence ID" value="GAA1959908.1"/>
    <property type="molecule type" value="Genomic_DNA"/>
</dbReference>
<evidence type="ECO:0000259" key="4">
    <source>
        <dbReference type="Pfam" id="PF08241"/>
    </source>
</evidence>
<evidence type="ECO:0000256" key="2">
    <source>
        <dbReference type="ARBA" id="ARBA00022679"/>
    </source>
</evidence>
<proteinExistence type="predicted"/>
<dbReference type="GO" id="GO:0008168">
    <property type="term" value="F:methyltransferase activity"/>
    <property type="evidence" value="ECO:0007669"/>
    <property type="project" value="UniProtKB-KW"/>
</dbReference>
<dbReference type="Gene3D" id="3.40.50.150">
    <property type="entry name" value="Vaccinia Virus protein VP39"/>
    <property type="match status" value="1"/>
</dbReference>
<keyword evidence="2" id="KW-0808">Transferase</keyword>
<sequence length="250" mass="27204">MFPGVTEVEARGGSASIAQADYWWYRVRGSLLHTVLLPFAAGAADVLDVGSADGPSVSWLRGERMHITLDVDPRGLVPGTGVCGSALQLPFADESFDVVGAFDVIEHCEPEGVAIAEMARVLRPGGRLLMSVPAYRWAWSDFDEQNGHYRRYTRRRATTAVEAGGLEVLRSTYAFTSTFPFFAAERLARRTKHALSRSTAEAADIVPLPQTSPGVDRLLSWLGGLDGKMLARRDLPFGSSVVVAARKPER</sequence>
<keyword evidence="3" id="KW-0949">S-adenosyl-L-methionine</keyword>
<keyword evidence="1 5" id="KW-0489">Methyltransferase</keyword>
<evidence type="ECO:0000256" key="3">
    <source>
        <dbReference type="ARBA" id="ARBA00022691"/>
    </source>
</evidence>
<organism evidence="5 6">
    <name type="scientific">Nocardioides panacihumi</name>
    <dbReference type="NCBI Taxonomy" id="400774"/>
    <lineage>
        <taxon>Bacteria</taxon>
        <taxon>Bacillati</taxon>
        <taxon>Actinomycetota</taxon>
        <taxon>Actinomycetes</taxon>
        <taxon>Propionibacteriales</taxon>
        <taxon>Nocardioidaceae</taxon>
        <taxon>Nocardioides</taxon>
    </lineage>
</organism>
<reference evidence="5 6" key="1">
    <citation type="journal article" date="2019" name="Int. J. Syst. Evol. Microbiol.">
        <title>The Global Catalogue of Microorganisms (GCM) 10K type strain sequencing project: providing services to taxonomists for standard genome sequencing and annotation.</title>
        <authorList>
            <consortium name="The Broad Institute Genomics Platform"/>
            <consortium name="The Broad Institute Genome Sequencing Center for Infectious Disease"/>
            <person name="Wu L."/>
            <person name="Ma J."/>
        </authorList>
    </citation>
    <scope>NUCLEOTIDE SEQUENCE [LARGE SCALE GENOMIC DNA]</scope>
    <source>
        <strain evidence="5 6">JCM 15309</strain>
    </source>
</reference>
<dbReference type="InterPro" id="IPR013216">
    <property type="entry name" value="Methyltransf_11"/>
</dbReference>
<accession>A0ABN2QXQ0</accession>
<dbReference type="InterPro" id="IPR029063">
    <property type="entry name" value="SAM-dependent_MTases_sf"/>
</dbReference>
<protein>
    <submittedName>
        <fullName evidence="5">Class I SAM-dependent methyltransferase</fullName>
    </submittedName>
</protein>
<dbReference type="PANTHER" id="PTHR43464">
    <property type="entry name" value="METHYLTRANSFERASE"/>
    <property type="match status" value="1"/>
</dbReference>